<dbReference type="RefSeq" id="XP_009036761.1">
    <property type="nucleotide sequence ID" value="XM_009038513.1"/>
</dbReference>
<feature type="compositionally biased region" description="Basic and acidic residues" evidence="1">
    <location>
        <begin position="805"/>
        <end position="820"/>
    </location>
</feature>
<feature type="region of interest" description="Disordered" evidence="1">
    <location>
        <begin position="1002"/>
        <end position="1100"/>
    </location>
</feature>
<feature type="region of interest" description="Disordered" evidence="1">
    <location>
        <begin position="191"/>
        <end position="534"/>
    </location>
</feature>
<reference evidence="2 3" key="1">
    <citation type="journal article" date="2011" name="Proc. Natl. Acad. Sci. U.S.A.">
        <title>Niche of harmful alga Aureococcus anophagefferens revealed through ecogenomics.</title>
        <authorList>
            <person name="Gobler C.J."/>
            <person name="Berry D.L."/>
            <person name="Dyhrman S.T."/>
            <person name="Wilhelm S.W."/>
            <person name="Salamov A."/>
            <person name="Lobanov A.V."/>
            <person name="Zhang Y."/>
            <person name="Collier J.L."/>
            <person name="Wurch L.L."/>
            <person name="Kustka A.B."/>
            <person name="Dill B.D."/>
            <person name="Shah M."/>
            <person name="VerBerkmoes N.C."/>
            <person name="Kuo A."/>
            <person name="Terry A."/>
            <person name="Pangilinan J."/>
            <person name="Lindquist E.A."/>
            <person name="Lucas S."/>
            <person name="Paulsen I.T."/>
            <person name="Hattenrath-Lehmann T.K."/>
            <person name="Talmage S.C."/>
            <person name="Walker E.A."/>
            <person name="Koch F."/>
            <person name="Burson A.M."/>
            <person name="Marcoval M.A."/>
            <person name="Tang Y.Z."/>
            <person name="Lecleir G.R."/>
            <person name="Coyne K.J."/>
            <person name="Berg G.M."/>
            <person name="Bertrand E.M."/>
            <person name="Saito M.A."/>
            <person name="Gladyshev V.N."/>
            <person name="Grigoriev I.V."/>
        </authorList>
    </citation>
    <scope>NUCLEOTIDE SEQUENCE [LARGE SCALE GENOMIC DNA]</scope>
    <source>
        <strain evidence="3">CCMP 1984</strain>
    </source>
</reference>
<feature type="compositionally biased region" description="Low complexity" evidence="1">
    <location>
        <begin position="1252"/>
        <end position="1261"/>
    </location>
</feature>
<feature type="compositionally biased region" description="Basic residues" evidence="1">
    <location>
        <begin position="1488"/>
        <end position="1499"/>
    </location>
</feature>
<feature type="region of interest" description="Disordered" evidence="1">
    <location>
        <begin position="1152"/>
        <end position="1172"/>
    </location>
</feature>
<keyword evidence="3" id="KW-1185">Reference proteome</keyword>
<feature type="compositionally biased region" description="Basic and acidic residues" evidence="1">
    <location>
        <begin position="1719"/>
        <end position="1735"/>
    </location>
</feature>
<gene>
    <name evidence="2" type="ORF">AURANDRAFT_71553</name>
</gene>
<feature type="compositionally biased region" description="Basic and acidic residues" evidence="1">
    <location>
        <begin position="1472"/>
        <end position="1487"/>
    </location>
</feature>
<dbReference type="InParanoid" id="F0Y846"/>
<feature type="compositionally biased region" description="Basic and acidic residues" evidence="1">
    <location>
        <begin position="1009"/>
        <end position="1026"/>
    </location>
</feature>
<feature type="region of interest" description="Disordered" evidence="1">
    <location>
        <begin position="1"/>
        <end position="48"/>
    </location>
</feature>
<feature type="compositionally biased region" description="Basic and acidic residues" evidence="1">
    <location>
        <begin position="606"/>
        <end position="616"/>
    </location>
</feature>
<feature type="compositionally biased region" description="Basic residues" evidence="1">
    <location>
        <begin position="1590"/>
        <end position="1602"/>
    </location>
</feature>
<evidence type="ECO:0000313" key="2">
    <source>
        <dbReference type="EMBL" id="EGB08777.1"/>
    </source>
</evidence>
<feature type="compositionally biased region" description="Basic and acidic residues" evidence="1">
    <location>
        <begin position="1681"/>
        <end position="1692"/>
    </location>
</feature>
<organism evidence="3">
    <name type="scientific">Aureococcus anophagefferens</name>
    <name type="common">Harmful bloom alga</name>
    <dbReference type="NCBI Taxonomy" id="44056"/>
    <lineage>
        <taxon>Eukaryota</taxon>
        <taxon>Sar</taxon>
        <taxon>Stramenopiles</taxon>
        <taxon>Ochrophyta</taxon>
        <taxon>Pelagophyceae</taxon>
        <taxon>Pelagomonadales</taxon>
        <taxon>Pelagomonadaceae</taxon>
        <taxon>Aureococcus</taxon>
    </lineage>
</organism>
<feature type="compositionally biased region" description="Basic and acidic residues" evidence="1">
    <location>
        <begin position="1702"/>
        <end position="1711"/>
    </location>
</feature>
<evidence type="ECO:0000256" key="1">
    <source>
        <dbReference type="SAM" id="MobiDB-lite"/>
    </source>
</evidence>
<proteinExistence type="predicted"/>
<sequence length="1745" mass="199978">EECSRRRARPRGGARGLRDAARGPVRRRHGRQRVPDGPPRGAEPAVVDDLGHGLRRLLELLRAERGRRLRRALRHGRRELRRLRPRVRGRVQHRAHLHGRRRLRRRGAVAVPLRRERLGLRELQPLRGHPPDLRGRRRRRRADARADAVADGRLLPDDQGRHVRRGEPLHGGGHVQVARLVDGLLGLLPPDVRRAEHRPPRERRPRRRDARLDAVRRRGRAARGAERRERAPPQGRGAGAGHAVRPHGAREPPGQDPLDALRVDDALHPPGGDVADGHRRVGPDAGDAVAGGHRRGLGRGDHRRRGLLGQHHGLPPRQPPRRDAGREKRAKFPTSKAPISAVPHSRDGRRGPGDGRRRDGRAVGLRHGQRARRLRRVPRVGPGARRDHRREVRPGDLRLHQQPAQRLVGRGRGLHGVRRRLRLPHGRHGRDAPLGRRRPQRRPPRARRRRGPHRGLRIPVGRGAARVLARNDDQGPGDVPLLPKGPGEQPARRRRGLLPLQGRQHEPPGRAGHGVRGHQGHARARRDRGADRGRFREVRAADAYDRLRVRRLRERQHGHVGLQLERDLRLGPRERRGLPRALRRFLGGRGAERRPGGLRPRGLPRRALDGAPRRVDPDPEILRRLRRERRLPAGGRRRARRARLDADVLRGDGARRRALPPLGDGRLQRARHRQVRRRRVLRDGDGRRPLGPVRLRVARRVARGRLRHGVVRVRLRRRLERRGLRRAALQRRRRGEPRRRVQRHAAGDRAGRADVRGLVDVRLADPAPGGLQPRRPRLHVPGPRGRLRLRPRLQGGHPRGLRGGLHADLRRLRVLRDGRDGPLAPAGQGQRLRRLRERRPRRVRRRRRRPRGRRRLRDRLVPRGHRRVVRRRRGRLQRRRRLQKRRHLRLGLRRRKRAVHDRDAVREPGRRERLLPRRLGVRVRSGLLRRELRLRPLRRRDRRRRLRPRHDVRERRLRVAALRGARPERRGRGLPAVDDVPLVLPRHAPRRVLRRRRPAPLRCLRPRGRGRDLRARVDDGPRRDLAPGRVGAPRRRPRGPRRGERRARERDAPRDHLRGRLRRRPLRRGGGLRPRVPRLRGRRREPRPRRREVRERQEQPRALLRLRAPLRAALGRGRRHLRGLLRRRLGLRRRLRVQRHGLRAAVVELGRRRGRRRPHPARRRDHRRRAGRRLLLLPAPGRQVARLAQGQPGVARGGAPGLQGLRRRLQGRRPGLRPRGRVRRRRRRRRERQVRGRGRRRRRRGRRGRAGGRALVLARGAGEAREPRPGEGQVAPLGRLRRRRRRGARAGVRRRRRVQGRRDGRALQGRRRDHEAGQRAHELRARRAPRRRGRAAAAGGGRRGAEADGLGQGPPGGAGREHGPAARGAPGRGRAVAPRGLRAPGLEDAPRRLGLRLRRAARRRRGRGPGLRPGRRLAVHGLVPAGVHGRAVRGAALEAPGRARRVRRAQAAGQLGGGQGSPRRAVLPAARRRGEGQRRQELSEHARRVAVHHRRRRAHPERGRVAVLRREARVGLRPREGREPARGALRAPPLARHEHRGAGEDRPAGLQPLLLRQERDVLRQGRLLRARRVLLHEQDLRGPGPERRPAHVLRARHRRRVLQGRQGRADARRPRGPQPLRHDGEQRRGPVHLRHVPRRAGLPRVPHQVPAGGRGAHARRLQPERAAAAPAPAGRAAGGRRAADDDPGAAERRARRAHAGPRQRDGPDARRQGAAGRRAGPDHHRGLLEFADDRRRRASHESTPP</sequence>
<protein>
    <submittedName>
        <fullName evidence="2">Uncharacterized protein</fullName>
    </submittedName>
</protein>
<feature type="compositionally biased region" description="Basic residues" evidence="1">
    <location>
        <begin position="367"/>
        <end position="378"/>
    </location>
</feature>
<feature type="compositionally biased region" description="Low complexity" evidence="1">
    <location>
        <begin position="1365"/>
        <end position="1384"/>
    </location>
</feature>
<feature type="compositionally biased region" description="Basic and acidic residues" evidence="1">
    <location>
        <begin position="1300"/>
        <end position="1325"/>
    </location>
</feature>
<feature type="non-terminal residue" evidence="2">
    <location>
        <position position="1745"/>
    </location>
</feature>
<feature type="region of interest" description="Disordered" evidence="1">
    <location>
        <begin position="764"/>
        <end position="886"/>
    </location>
</feature>
<feature type="region of interest" description="Disordered" evidence="1">
    <location>
        <begin position="727"/>
        <end position="752"/>
    </location>
</feature>
<feature type="compositionally biased region" description="Basic residues" evidence="1">
    <location>
        <begin position="1279"/>
        <end position="1299"/>
    </location>
</feature>
<feature type="compositionally biased region" description="Basic residues" evidence="1">
    <location>
        <begin position="200"/>
        <end position="209"/>
    </location>
</feature>
<feature type="compositionally biased region" description="Basic residues" evidence="1">
    <location>
        <begin position="1393"/>
        <end position="1415"/>
    </location>
</feature>
<feature type="compositionally biased region" description="Basic and acidic residues" evidence="1">
    <location>
        <begin position="344"/>
        <end position="361"/>
    </location>
</feature>
<feature type="compositionally biased region" description="Basic residues" evidence="1">
    <location>
        <begin position="831"/>
        <end position="886"/>
    </location>
</feature>
<feature type="compositionally biased region" description="Basic and acidic residues" evidence="1">
    <location>
        <begin position="1046"/>
        <end position="1058"/>
    </location>
</feature>
<feature type="compositionally biased region" description="Basic residues" evidence="1">
    <location>
        <begin position="727"/>
        <end position="743"/>
    </location>
</feature>
<feature type="region of interest" description="Disordered" evidence="1">
    <location>
        <begin position="1188"/>
        <end position="1415"/>
    </location>
</feature>
<feature type="compositionally biased region" description="Low complexity" evidence="1">
    <location>
        <begin position="1664"/>
        <end position="1675"/>
    </location>
</feature>
<feature type="compositionally biased region" description="Basic residues" evidence="1">
    <location>
        <begin position="1032"/>
        <end position="1045"/>
    </location>
</feature>
<name>F0Y846_AURAN</name>
<dbReference type="EMBL" id="GL833127">
    <property type="protein sequence ID" value="EGB08777.1"/>
    <property type="molecule type" value="Genomic_DNA"/>
</dbReference>
<feature type="compositionally biased region" description="Basic residues" evidence="1">
    <location>
        <begin position="435"/>
        <end position="456"/>
    </location>
</feature>
<feature type="compositionally biased region" description="Basic and acidic residues" evidence="1">
    <location>
        <begin position="1579"/>
        <end position="1589"/>
    </location>
</feature>
<feature type="region of interest" description="Disordered" evidence="1">
    <location>
        <begin position="1451"/>
        <end position="1502"/>
    </location>
</feature>
<feature type="compositionally biased region" description="Basic residues" evidence="1">
    <location>
        <begin position="1"/>
        <end position="12"/>
    </location>
</feature>
<dbReference type="GeneID" id="20228275"/>
<feature type="compositionally biased region" description="Basic residues" evidence="1">
    <location>
        <begin position="1075"/>
        <end position="1091"/>
    </location>
</feature>
<feature type="region of interest" description="Disordered" evidence="1">
    <location>
        <begin position="122"/>
        <end position="171"/>
    </location>
</feature>
<feature type="compositionally biased region" description="Basic residues" evidence="1">
    <location>
        <begin position="513"/>
        <end position="526"/>
    </location>
</feature>
<feature type="compositionally biased region" description="Basic residues" evidence="1">
    <location>
        <begin position="1629"/>
        <end position="1638"/>
    </location>
</feature>
<feature type="region of interest" description="Disordered" evidence="1">
    <location>
        <begin position="1579"/>
        <end position="1745"/>
    </location>
</feature>
<accession>F0Y846</accession>
<dbReference type="KEGG" id="aaf:AURANDRAFT_71553"/>
<feature type="compositionally biased region" description="Basic and acidic residues" evidence="1">
    <location>
        <begin position="143"/>
        <end position="168"/>
    </location>
</feature>
<feature type="compositionally biased region" description="Basic residues" evidence="1">
    <location>
        <begin position="292"/>
        <end position="306"/>
    </location>
</feature>
<feature type="non-terminal residue" evidence="2">
    <location>
        <position position="1"/>
    </location>
</feature>
<feature type="region of interest" description="Disordered" evidence="1">
    <location>
        <begin position="587"/>
        <end position="616"/>
    </location>
</feature>
<dbReference type="OMA" id="SRERNCI"/>
<feature type="compositionally biased region" description="Basic and acidic residues" evidence="1">
    <location>
        <begin position="389"/>
        <end position="399"/>
    </location>
</feature>
<feature type="compositionally biased region" description="Basic residues" evidence="1">
    <location>
        <begin position="668"/>
        <end position="680"/>
    </location>
</feature>
<feature type="compositionally biased region" description="Basic residues" evidence="1">
    <location>
        <begin position="412"/>
        <end position="428"/>
    </location>
</feature>
<feature type="region of interest" description="Disordered" evidence="1">
    <location>
        <begin position="667"/>
        <end position="689"/>
    </location>
</feature>
<evidence type="ECO:0000313" key="3">
    <source>
        <dbReference type="Proteomes" id="UP000002729"/>
    </source>
</evidence>
<dbReference type="Proteomes" id="UP000002729">
    <property type="component" value="Unassembled WGS sequence"/>
</dbReference>
<feature type="compositionally biased region" description="Basic residues" evidence="1">
    <location>
        <begin position="1205"/>
        <end position="1250"/>
    </location>
</feature>
<feature type="region of interest" description="Disordered" evidence="1">
    <location>
        <begin position="1517"/>
        <end position="1550"/>
    </location>
</feature>